<sequence length="76" mass="7948">GEDDPPKEASSILICSLLSAEKNALAYKSYQDCSTGRQPADGPKTGEGLYYNAAAPNLLHSCRYQGSADSGPGLNI</sequence>
<evidence type="ECO:0000313" key="2">
    <source>
        <dbReference type="Proteomes" id="UP001295444"/>
    </source>
</evidence>
<gene>
    <name evidence="1" type="ORF">PECUL_23A011071</name>
</gene>
<keyword evidence="2" id="KW-1185">Reference proteome</keyword>
<organism evidence="1 2">
    <name type="scientific">Pelobates cultripes</name>
    <name type="common">Western spadefoot toad</name>
    <dbReference type="NCBI Taxonomy" id="61616"/>
    <lineage>
        <taxon>Eukaryota</taxon>
        <taxon>Metazoa</taxon>
        <taxon>Chordata</taxon>
        <taxon>Craniata</taxon>
        <taxon>Vertebrata</taxon>
        <taxon>Euteleostomi</taxon>
        <taxon>Amphibia</taxon>
        <taxon>Batrachia</taxon>
        <taxon>Anura</taxon>
        <taxon>Pelobatoidea</taxon>
        <taxon>Pelobatidae</taxon>
        <taxon>Pelobates</taxon>
    </lineage>
</organism>
<reference evidence="1" key="1">
    <citation type="submission" date="2022-03" db="EMBL/GenBank/DDBJ databases">
        <authorList>
            <person name="Alioto T."/>
            <person name="Alioto T."/>
            <person name="Gomez Garrido J."/>
        </authorList>
    </citation>
    <scope>NUCLEOTIDE SEQUENCE</scope>
</reference>
<accession>A0AAD1RZB8</accession>
<proteinExistence type="predicted"/>
<dbReference type="Proteomes" id="UP001295444">
    <property type="component" value="Chromosome 04"/>
</dbReference>
<feature type="non-terminal residue" evidence="1">
    <location>
        <position position="1"/>
    </location>
</feature>
<dbReference type="AlphaFoldDB" id="A0AAD1RZB8"/>
<protein>
    <submittedName>
        <fullName evidence="1">Uncharacterized protein</fullName>
    </submittedName>
</protein>
<name>A0AAD1RZB8_PELCU</name>
<dbReference type="EMBL" id="OW240915">
    <property type="protein sequence ID" value="CAH2284302.1"/>
    <property type="molecule type" value="Genomic_DNA"/>
</dbReference>
<evidence type="ECO:0000313" key="1">
    <source>
        <dbReference type="EMBL" id="CAH2284302.1"/>
    </source>
</evidence>